<evidence type="ECO:0000256" key="1">
    <source>
        <dbReference type="SAM" id="MobiDB-lite"/>
    </source>
</evidence>
<keyword evidence="2" id="KW-0812">Transmembrane</keyword>
<reference evidence="3 4" key="1">
    <citation type="submission" date="2024-03" db="EMBL/GenBank/DDBJ databases">
        <title>A high-quality draft genome sequence of Diaporthe vaccinii, a causative agent of upright dieback and viscid rot disease in cranberry plants.</title>
        <authorList>
            <person name="Sarrasin M."/>
            <person name="Lang B.F."/>
            <person name="Burger G."/>
        </authorList>
    </citation>
    <scope>NUCLEOTIDE SEQUENCE [LARGE SCALE GENOMIC DNA]</scope>
    <source>
        <strain evidence="3 4">IS7</strain>
    </source>
</reference>
<feature type="compositionally biased region" description="Basic and acidic residues" evidence="1">
    <location>
        <begin position="270"/>
        <end position="285"/>
    </location>
</feature>
<protein>
    <submittedName>
        <fullName evidence="3">Uncharacterized protein</fullName>
    </submittedName>
</protein>
<sequence length="311" mass="33664">MAALQLFKRSPRNHHHHHLAPARRNSSPLFHTLTEPSLTAYVDPAASTSLGQPQDVDQDGPNSGLPAGTIVAIVSSGLILIFLLIGAYACASTHHKFRRDRRSTLGRRSHYYQDDVGDGDNDIEMQAQRHTRQTLLGRLDEDQSTDQHQYNSNHHEGAGMGYDDEDGKEAWIEVGTARVAHVRRVPAGTVSIRNIGRGKAKAPLGSSQSVRDVVTLPDLAWAETLTTGGGRRPGVVVSTPAAAPPPLPPPLPPPPRPPHPATRTSSKSSGTERPKKLQERSESRRAVKRKAIREWCARGSGGGLGPYSAAY</sequence>
<dbReference type="Proteomes" id="UP001600888">
    <property type="component" value="Unassembled WGS sequence"/>
</dbReference>
<feature type="compositionally biased region" description="Pro residues" evidence="1">
    <location>
        <begin position="242"/>
        <end position="260"/>
    </location>
</feature>
<feature type="region of interest" description="Disordered" evidence="1">
    <location>
        <begin position="9"/>
        <end position="29"/>
    </location>
</feature>
<keyword evidence="2" id="KW-0472">Membrane</keyword>
<gene>
    <name evidence="3" type="ORF">FJTKL_15557</name>
</gene>
<evidence type="ECO:0000256" key="2">
    <source>
        <dbReference type="SAM" id="Phobius"/>
    </source>
</evidence>
<evidence type="ECO:0000313" key="4">
    <source>
        <dbReference type="Proteomes" id="UP001600888"/>
    </source>
</evidence>
<feature type="region of interest" description="Disordered" evidence="1">
    <location>
        <begin position="142"/>
        <end position="164"/>
    </location>
</feature>
<feature type="compositionally biased region" description="Basic residues" evidence="1">
    <location>
        <begin position="9"/>
        <end position="21"/>
    </location>
</feature>
<keyword evidence="2" id="KW-1133">Transmembrane helix</keyword>
<organism evidence="3 4">
    <name type="scientific">Diaporthe vaccinii</name>
    <dbReference type="NCBI Taxonomy" id="105482"/>
    <lineage>
        <taxon>Eukaryota</taxon>
        <taxon>Fungi</taxon>
        <taxon>Dikarya</taxon>
        <taxon>Ascomycota</taxon>
        <taxon>Pezizomycotina</taxon>
        <taxon>Sordariomycetes</taxon>
        <taxon>Sordariomycetidae</taxon>
        <taxon>Diaporthales</taxon>
        <taxon>Diaporthaceae</taxon>
        <taxon>Diaporthe</taxon>
        <taxon>Diaporthe eres species complex</taxon>
    </lineage>
</organism>
<dbReference type="EMBL" id="JBAWTH010000009">
    <property type="protein sequence ID" value="KAL2290463.1"/>
    <property type="molecule type" value="Genomic_DNA"/>
</dbReference>
<feature type="transmembrane region" description="Helical" evidence="2">
    <location>
        <begin position="70"/>
        <end position="91"/>
    </location>
</feature>
<feature type="region of interest" description="Disordered" evidence="1">
    <location>
        <begin position="225"/>
        <end position="290"/>
    </location>
</feature>
<accession>A0ABR4F717</accession>
<name>A0ABR4F717_9PEZI</name>
<comment type="caution">
    <text evidence="3">The sequence shown here is derived from an EMBL/GenBank/DDBJ whole genome shotgun (WGS) entry which is preliminary data.</text>
</comment>
<evidence type="ECO:0000313" key="3">
    <source>
        <dbReference type="EMBL" id="KAL2290463.1"/>
    </source>
</evidence>
<keyword evidence="4" id="KW-1185">Reference proteome</keyword>
<proteinExistence type="predicted"/>